<dbReference type="EMBL" id="BPLR01002112">
    <property type="protein sequence ID" value="GIX70124.1"/>
    <property type="molecule type" value="Genomic_DNA"/>
</dbReference>
<accession>A0AAV4MH46</accession>
<dbReference type="Proteomes" id="UP001054945">
    <property type="component" value="Unassembled WGS sequence"/>
</dbReference>
<comment type="caution">
    <text evidence="1">The sequence shown here is derived from an EMBL/GenBank/DDBJ whole genome shotgun (WGS) entry which is preliminary data.</text>
</comment>
<proteinExistence type="predicted"/>
<organism evidence="1 2">
    <name type="scientific">Caerostris extrusa</name>
    <name type="common">Bark spider</name>
    <name type="synonym">Caerostris bankana</name>
    <dbReference type="NCBI Taxonomy" id="172846"/>
    <lineage>
        <taxon>Eukaryota</taxon>
        <taxon>Metazoa</taxon>
        <taxon>Ecdysozoa</taxon>
        <taxon>Arthropoda</taxon>
        <taxon>Chelicerata</taxon>
        <taxon>Arachnida</taxon>
        <taxon>Araneae</taxon>
        <taxon>Araneomorphae</taxon>
        <taxon>Entelegynae</taxon>
        <taxon>Araneoidea</taxon>
        <taxon>Araneidae</taxon>
        <taxon>Caerostris</taxon>
    </lineage>
</organism>
<protein>
    <submittedName>
        <fullName evidence="1">Uncharacterized protein</fullName>
    </submittedName>
</protein>
<name>A0AAV4MH46_CAEEX</name>
<evidence type="ECO:0000313" key="2">
    <source>
        <dbReference type="Proteomes" id="UP001054945"/>
    </source>
</evidence>
<evidence type="ECO:0000313" key="1">
    <source>
        <dbReference type="EMBL" id="GIX70124.1"/>
    </source>
</evidence>
<sequence>MTLRGGLDAPHSPRVIRIVSTPLSIPAHPHSHRACSSAPTSPKSTCQAHFPRVDSRDRGSFLKIGTPKERVCRVTQGSCLHLVVKRGSRLHLVGKKGFSPPSCWEKGVLASTLLIKGGLSPPPCWIKKGVLASTLLGKRGSSPPLCWAKGVHRLHFVGKKRFSTISNRLNCKFNKSFNFIDRSKAM</sequence>
<gene>
    <name evidence="1" type="ORF">CEXT_639651</name>
</gene>
<dbReference type="AlphaFoldDB" id="A0AAV4MH46"/>
<keyword evidence="2" id="KW-1185">Reference proteome</keyword>
<reference evidence="1 2" key="1">
    <citation type="submission" date="2021-06" db="EMBL/GenBank/DDBJ databases">
        <title>Caerostris extrusa draft genome.</title>
        <authorList>
            <person name="Kono N."/>
            <person name="Arakawa K."/>
        </authorList>
    </citation>
    <scope>NUCLEOTIDE SEQUENCE [LARGE SCALE GENOMIC DNA]</scope>
</reference>